<evidence type="ECO:0000313" key="2">
    <source>
        <dbReference type="EMBL" id="MDA5399860.1"/>
    </source>
</evidence>
<organism evidence="2 3">
    <name type="scientific">Hoeflea prorocentri</name>
    <dbReference type="NCBI Taxonomy" id="1922333"/>
    <lineage>
        <taxon>Bacteria</taxon>
        <taxon>Pseudomonadati</taxon>
        <taxon>Pseudomonadota</taxon>
        <taxon>Alphaproteobacteria</taxon>
        <taxon>Hyphomicrobiales</taxon>
        <taxon>Rhizobiaceae</taxon>
        <taxon>Hoeflea</taxon>
    </lineage>
</organism>
<dbReference type="Pfam" id="PF04976">
    <property type="entry name" value="DmsC"/>
    <property type="match status" value="1"/>
</dbReference>
<dbReference type="EMBL" id="JAPJZI010000001">
    <property type="protein sequence ID" value="MDA5399860.1"/>
    <property type="molecule type" value="Genomic_DNA"/>
</dbReference>
<sequence>MHPAISVIFFTVTSGAGFGLIAMIGAGLPLPAGLAAAFFIPLLAAALCVVGLVSSTFHLGHPERAWRAFSQWRSSWLSREGVMSVATLVLFALYALIWMISGERPLILGLLVALGALVTVYTTAMIYAQLKTVPRWNTGLTPACYLLFSLASGFLLAAVLNGLAAGGSGAAGVAFVAILAAWACKYAWWKHAENASLEQAGSTVETATGLGAIGKVRLLERPHSGENYLTREMVHVVGRKHAAKLRMIALLVGAALPLLIALAVWVFSGTTLWLLPAFLLMMAGLFVERWLFFAEAEHAVSLYYGGGNT</sequence>
<comment type="caution">
    <text evidence="2">The sequence shown here is derived from an EMBL/GenBank/DDBJ whole genome shotgun (WGS) entry which is preliminary data.</text>
</comment>
<proteinExistence type="predicted"/>
<dbReference type="PANTHER" id="PTHR38095">
    <property type="entry name" value="ANAEROBIC DIMETHYL SULFOXIDE REDUCTASE CHAIN YNFH"/>
    <property type="match status" value="1"/>
</dbReference>
<feature type="transmembrane region" description="Helical" evidence="1">
    <location>
        <begin position="248"/>
        <end position="267"/>
    </location>
</feature>
<evidence type="ECO:0000313" key="3">
    <source>
        <dbReference type="Proteomes" id="UP001151234"/>
    </source>
</evidence>
<dbReference type="EC" id="1.8.5.3" evidence="2"/>
<gene>
    <name evidence="2" type="ORF">OQ273_14860</name>
</gene>
<reference evidence="2" key="1">
    <citation type="submission" date="2022-11" db="EMBL/GenBank/DDBJ databases">
        <title>Draft genome sequence of Hoeflea poritis E7-10 and Hoeflea prorocentri PM5-8, separated from scleractinian coral Porites lutea and marine dinoflagellate.</title>
        <authorList>
            <person name="Zhang G."/>
            <person name="Wei Q."/>
            <person name="Cai L."/>
        </authorList>
    </citation>
    <scope>NUCLEOTIDE SEQUENCE</scope>
    <source>
        <strain evidence="2">PM5-8</strain>
    </source>
</reference>
<feature type="transmembrane region" description="Helical" evidence="1">
    <location>
        <begin position="106"/>
        <end position="128"/>
    </location>
</feature>
<name>A0A9X3UJP5_9HYPH</name>
<dbReference type="RefSeq" id="WP_267991275.1">
    <property type="nucleotide sequence ID" value="NZ_JAPJZI010000001.1"/>
</dbReference>
<accession>A0A9X3UJP5</accession>
<keyword evidence="1" id="KW-1133">Transmembrane helix</keyword>
<protein>
    <submittedName>
        <fullName evidence="2">Dimethyl sulfoxide reductase anchor subunit</fullName>
        <ecNumber evidence="2">1.8.5.3</ecNumber>
    </submittedName>
</protein>
<keyword evidence="2" id="KW-0560">Oxidoreductase</keyword>
<dbReference type="GO" id="GO:0009389">
    <property type="term" value="F:dimethyl sulfoxide reductase activity"/>
    <property type="evidence" value="ECO:0007669"/>
    <property type="project" value="TreeGrafter"/>
</dbReference>
<feature type="transmembrane region" description="Helical" evidence="1">
    <location>
        <begin position="140"/>
        <end position="163"/>
    </location>
</feature>
<feature type="transmembrane region" description="Helical" evidence="1">
    <location>
        <begin position="169"/>
        <end position="188"/>
    </location>
</feature>
<dbReference type="AlphaFoldDB" id="A0A9X3UJP5"/>
<dbReference type="GO" id="GO:0005886">
    <property type="term" value="C:plasma membrane"/>
    <property type="evidence" value="ECO:0007669"/>
    <property type="project" value="TreeGrafter"/>
</dbReference>
<keyword evidence="1" id="KW-0812">Transmembrane</keyword>
<dbReference type="InterPro" id="IPR007059">
    <property type="entry name" value="DmsC"/>
</dbReference>
<dbReference type="Gene3D" id="1.20.1630.10">
    <property type="entry name" value="Formate dehydrogenase/DMSO reductase domain"/>
    <property type="match status" value="1"/>
</dbReference>
<feature type="transmembrane region" description="Helical" evidence="1">
    <location>
        <begin position="34"/>
        <end position="60"/>
    </location>
</feature>
<feature type="transmembrane region" description="Helical" evidence="1">
    <location>
        <begin position="7"/>
        <end position="28"/>
    </location>
</feature>
<evidence type="ECO:0000256" key="1">
    <source>
        <dbReference type="SAM" id="Phobius"/>
    </source>
</evidence>
<keyword evidence="3" id="KW-1185">Reference proteome</keyword>
<feature type="transmembrane region" description="Helical" evidence="1">
    <location>
        <begin position="81"/>
        <end position="100"/>
    </location>
</feature>
<keyword evidence="1" id="KW-0472">Membrane</keyword>
<dbReference type="GO" id="GO:0009390">
    <property type="term" value="C:dimethyl sulfoxide reductase complex"/>
    <property type="evidence" value="ECO:0007669"/>
    <property type="project" value="TreeGrafter"/>
</dbReference>
<dbReference type="Proteomes" id="UP001151234">
    <property type="component" value="Unassembled WGS sequence"/>
</dbReference>
<dbReference type="PANTHER" id="PTHR38095:SF1">
    <property type="entry name" value="ANAEROBIC DIMETHYL SULFOXIDE REDUCTASE CHAIN YNFH"/>
    <property type="match status" value="1"/>
</dbReference>
<feature type="transmembrane region" description="Helical" evidence="1">
    <location>
        <begin position="273"/>
        <end position="292"/>
    </location>
</feature>
<dbReference type="GO" id="GO:0019645">
    <property type="term" value="P:anaerobic electron transport chain"/>
    <property type="evidence" value="ECO:0007669"/>
    <property type="project" value="InterPro"/>
</dbReference>